<reference evidence="1 2" key="1">
    <citation type="submission" date="2020-07" db="EMBL/GenBank/DDBJ databases">
        <title>Mycobacterium kansasii (former subtype) with zoonotic potential isolated from diseased indoor pet cat, Japan.</title>
        <authorList>
            <person name="Fukano H."/>
            <person name="Terazono T."/>
            <person name="Hoshino Y."/>
        </authorList>
    </citation>
    <scope>NUCLEOTIDE SEQUENCE [LARGE SCALE GENOMIC DNA]</scope>
    <source>
        <strain evidence="1 2">Kuro-I</strain>
    </source>
</reference>
<keyword evidence="2" id="KW-1185">Reference proteome</keyword>
<dbReference type="Proteomes" id="UP000516380">
    <property type="component" value="Chromosome"/>
</dbReference>
<dbReference type="AlphaFoldDB" id="A0A7G1IC00"/>
<accession>A0A7G1IC00</accession>
<protein>
    <submittedName>
        <fullName evidence="1">Uncharacterized protein</fullName>
    </submittedName>
</protein>
<proteinExistence type="predicted"/>
<dbReference type="EMBL" id="AP023343">
    <property type="protein sequence ID" value="BCI88601.1"/>
    <property type="molecule type" value="Genomic_DNA"/>
</dbReference>
<sequence>MDVACGSDGGGALDGRSRAETRRREFLMLLAGLPVKARRGGRRTMGALEPVTADVSVGAGDLVDQGALIVGEFFPGCAAPSGRAPLRRAHRGAAGSRGALGVHRI</sequence>
<organism evidence="1 2">
    <name type="scientific">Mycobacterium kansasii</name>
    <dbReference type="NCBI Taxonomy" id="1768"/>
    <lineage>
        <taxon>Bacteria</taxon>
        <taxon>Bacillati</taxon>
        <taxon>Actinomycetota</taxon>
        <taxon>Actinomycetes</taxon>
        <taxon>Mycobacteriales</taxon>
        <taxon>Mycobacteriaceae</taxon>
        <taxon>Mycobacterium</taxon>
    </lineage>
</organism>
<evidence type="ECO:0000313" key="2">
    <source>
        <dbReference type="Proteomes" id="UP000516380"/>
    </source>
</evidence>
<gene>
    <name evidence="1" type="ORF">NIIDMKKI_38070</name>
</gene>
<evidence type="ECO:0000313" key="1">
    <source>
        <dbReference type="EMBL" id="BCI88601.1"/>
    </source>
</evidence>
<name>A0A7G1IC00_MYCKA</name>